<protein>
    <submittedName>
        <fullName evidence="2">Uncharacterized protein</fullName>
    </submittedName>
</protein>
<proteinExistence type="predicted"/>
<organism evidence="2 3">
    <name type="scientific">Pythium insidiosum</name>
    <name type="common">Pythiosis disease agent</name>
    <dbReference type="NCBI Taxonomy" id="114742"/>
    <lineage>
        <taxon>Eukaryota</taxon>
        <taxon>Sar</taxon>
        <taxon>Stramenopiles</taxon>
        <taxon>Oomycota</taxon>
        <taxon>Peronosporomycetes</taxon>
        <taxon>Pythiales</taxon>
        <taxon>Pythiaceae</taxon>
        <taxon>Pythium</taxon>
    </lineage>
</organism>
<dbReference type="Proteomes" id="UP001209570">
    <property type="component" value="Unassembled WGS sequence"/>
</dbReference>
<sequence length="197" mass="21745">MRLLSRSADRKRALSTSALASPSPLNSRSPGSPSSPSSSSSSSSSPGSSSSSSWSMELSRWRVRLRRLKRWRKYEGRASDGQLMPMSPCPSESTAMAAAPPVPHRHSMSSVDSYEFVIPPVCIPAAYRQQDRQRGVCVGGERVPFTLDGHLRRRRLIRALDRIEEQAPLDGSLVPDMRRSMAGVYTFHGRSRRACSV</sequence>
<gene>
    <name evidence="2" type="ORF">P43SY_000914</name>
</gene>
<feature type="region of interest" description="Disordered" evidence="1">
    <location>
        <begin position="1"/>
        <end position="53"/>
    </location>
</feature>
<evidence type="ECO:0000313" key="3">
    <source>
        <dbReference type="Proteomes" id="UP001209570"/>
    </source>
</evidence>
<keyword evidence="3" id="KW-1185">Reference proteome</keyword>
<accession>A0AAD5LGT9</accession>
<dbReference type="AlphaFoldDB" id="A0AAD5LGT9"/>
<dbReference type="EMBL" id="JAKCXM010000150">
    <property type="protein sequence ID" value="KAJ0400629.1"/>
    <property type="molecule type" value="Genomic_DNA"/>
</dbReference>
<comment type="caution">
    <text evidence="2">The sequence shown here is derived from an EMBL/GenBank/DDBJ whole genome shotgun (WGS) entry which is preliminary data.</text>
</comment>
<feature type="region of interest" description="Disordered" evidence="1">
    <location>
        <begin position="79"/>
        <end position="104"/>
    </location>
</feature>
<reference evidence="2" key="1">
    <citation type="submission" date="2021-12" db="EMBL/GenBank/DDBJ databases">
        <title>Prjna785345.</title>
        <authorList>
            <person name="Rujirawat T."/>
            <person name="Krajaejun T."/>
        </authorList>
    </citation>
    <scope>NUCLEOTIDE SEQUENCE</scope>
    <source>
        <strain evidence="2">Pi057C3</strain>
    </source>
</reference>
<feature type="compositionally biased region" description="Low complexity" evidence="1">
    <location>
        <begin position="14"/>
        <end position="53"/>
    </location>
</feature>
<evidence type="ECO:0000256" key="1">
    <source>
        <dbReference type="SAM" id="MobiDB-lite"/>
    </source>
</evidence>
<evidence type="ECO:0000313" key="2">
    <source>
        <dbReference type="EMBL" id="KAJ0400629.1"/>
    </source>
</evidence>
<name>A0AAD5LGT9_PYTIN</name>